<dbReference type="SMART" id="SM00156">
    <property type="entry name" value="PP2Ac"/>
    <property type="match status" value="1"/>
</dbReference>
<organism evidence="3 4">
    <name type="scientific">Shewanella jiangmenensis</name>
    <dbReference type="NCBI Taxonomy" id="2837387"/>
    <lineage>
        <taxon>Bacteria</taxon>
        <taxon>Pseudomonadati</taxon>
        <taxon>Pseudomonadota</taxon>
        <taxon>Gammaproteobacteria</taxon>
        <taxon>Alteromonadales</taxon>
        <taxon>Shewanellaceae</taxon>
        <taxon>Shewanella</taxon>
    </lineage>
</organism>
<evidence type="ECO:0000256" key="1">
    <source>
        <dbReference type="SAM" id="SignalP"/>
    </source>
</evidence>
<comment type="caution">
    <text evidence="3">The sequence shown here is derived from an EMBL/GenBank/DDBJ whole genome shotgun (WGS) entry which is preliminary data.</text>
</comment>
<keyword evidence="1" id="KW-0732">Signal</keyword>
<reference evidence="3 4" key="1">
    <citation type="submission" date="2021-05" db="EMBL/GenBank/DDBJ databases">
        <title>Shewanella sp. JM162201.</title>
        <authorList>
            <person name="Xu S."/>
            <person name="Li A."/>
        </authorList>
    </citation>
    <scope>NUCLEOTIDE SEQUENCE [LARGE SCALE GENOMIC DNA]</scope>
    <source>
        <strain evidence="3 4">JM162201</strain>
    </source>
</reference>
<accession>A0ABS5UZ22</accession>
<proteinExistence type="predicted"/>
<dbReference type="Gene3D" id="3.60.21.10">
    <property type="match status" value="1"/>
</dbReference>
<protein>
    <submittedName>
        <fullName evidence="3">Metallophosphoesterase</fullName>
    </submittedName>
</protein>
<dbReference type="InterPro" id="IPR006186">
    <property type="entry name" value="Ser/Thr-sp_prot-phosphatase"/>
</dbReference>
<feature type="signal peptide" evidence="1">
    <location>
        <begin position="1"/>
        <end position="28"/>
    </location>
</feature>
<sequence>MNRISNRPRWAGKLIAVAGLSLALAATANEATKSNGQDNAKDYATDAAPSHASEVFHDGPYVFDNQSGGADALWICARTLIKTAAEGQLKRPENCGELPQPLLHAPYATDADSFSKVRHVVALSDVHGQFDVLVKLLRAHKVIDDNNRWALGDAHLVMTGDMFDRGHQINEVLWLMYELDKQARDAGGMLHLLMGNHEQMVLQGDLRYINERYKTSSELIGRSYDALYDRDTEIGKWLRSKHTIVKINDMLFMHGGISPDWLEKDLSISKANDLYRKHIDDERDALKADPLLSFLFFKGGPTWYRGYFKGELSESQIDALLKHFGVNHIVVGHTSQERVLGLYNNRIIAIDSSIKNGKSGELLWVEDGKLERGHYDGKREPLVSEKALPPY</sequence>
<evidence type="ECO:0000313" key="3">
    <source>
        <dbReference type="EMBL" id="MBT1443400.1"/>
    </source>
</evidence>
<dbReference type="InterPro" id="IPR004843">
    <property type="entry name" value="Calcineurin-like_PHP"/>
</dbReference>
<dbReference type="PANTHER" id="PTHR46546:SF4">
    <property type="entry name" value="SHEWANELLA-LIKE PROTEIN PHOSPHATASE 1"/>
    <property type="match status" value="1"/>
</dbReference>
<dbReference type="InterPro" id="IPR029052">
    <property type="entry name" value="Metallo-depent_PP-like"/>
</dbReference>
<dbReference type="Pfam" id="PF00149">
    <property type="entry name" value="Metallophos"/>
    <property type="match status" value="1"/>
</dbReference>
<name>A0ABS5UZ22_9GAMM</name>
<dbReference type="SUPFAM" id="SSF56300">
    <property type="entry name" value="Metallo-dependent phosphatases"/>
    <property type="match status" value="1"/>
</dbReference>
<gene>
    <name evidence="3" type="ORF">KJI95_02535</name>
</gene>
<dbReference type="PANTHER" id="PTHR46546">
    <property type="entry name" value="SHEWANELLA-LIKE PROTEIN PHOSPHATASE 1"/>
    <property type="match status" value="1"/>
</dbReference>
<feature type="domain" description="Serine/threonine specific protein phosphatases" evidence="2">
    <location>
        <begin position="98"/>
        <end position="369"/>
    </location>
</feature>
<dbReference type="EMBL" id="JAHEPS010000001">
    <property type="protein sequence ID" value="MBT1443400.1"/>
    <property type="molecule type" value="Genomic_DNA"/>
</dbReference>
<feature type="chain" id="PRO_5045406779" evidence="1">
    <location>
        <begin position="29"/>
        <end position="391"/>
    </location>
</feature>
<keyword evidence="4" id="KW-1185">Reference proteome</keyword>
<evidence type="ECO:0000259" key="2">
    <source>
        <dbReference type="SMART" id="SM00156"/>
    </source>
</evidence>
<evidence type="ECO:0000313" key="4">
    <source>
        <dbReference type="Proteomes" id="UP001195903"/>
    </source>
</evidence>
<dbReference type="Proteomes" id="UP001195903">
    <property type="component" value="Unassembled WGS sequence"/>
</dbReference>